<accession>J0PP79</accession>
<reference evidence="1 2" key="1">
    <citation type="journal article" date="2013" name="Pathog. Dis.">
        <title>Genome sequences of 65 Helicobacter pylori strains isolated from asymptomatic individuals and patients with gastric cancer, peptic ulcer disease, or gastritis.</title>
        <authorList>
            <person name="Blanchard T.G."/>
            <person name="Czinn S.J."/>
            <person name="Correa P."/>
            <person name="Nakazawa T."/>
            <person name="Keelan M."/>
            <person name="Morningstar L."/>
            <person name="Santana-Cruz I."/>
            <person name="Maroo A."/>
            <person name="McCracken C."/>
            <person name="Shefchek K."/>
            <person name="Daugherty S."/>
            <person name="Song Y."/>
            <person name="Fraser C.M."/>
            <person name="Fricke W.F."/>
        </authorList>
    </citation>
    <scope>NUCLEOTIDE SEQUENCE [LARGE SCALE GENOMIC DNA]</scope>
    <source>
        <strain evidence="1 2">Hp P-4</strain>
    </source>
</reference>
<dbReference type="Proteomes" id="UP000004561">
    <property type="component" value="Unassembled WGS sequence"/>
</dbReference>
<dbReference type="PATRIC" id="fig|992075.3.peg.1641"/>
<comment type="caution">
    <text evidence="1">The sequence shown here is derived from an EMBL/GenBank/DDBJ whole genome shotgun (WGS) entry which is preliminary data.</text>
</comment>
<dbReference type="AlphaFoldDB" id="J0PP79"/>
<sequence length="37" mass="4263">MGDWIMIRLQNKALLSSIGNFKKAFQPYLKIFTSSSK</sequence>
<protein>
    <submittedName>
        <fullName evidence="1">Uncharacterized protein</fullName>
    </submittedName>
</protein>
<evidence type="ECO:0000313" key="1">
    <source>
        <dbReference type="EMBL" id="EJC00433.1"/>
    </source>
</evidence>
<proteinExistence type="predicted"/>
<name>J0PP79_HELPX</name>
<organism evidence="1 2">
    <name type="scientific">Helicobacter pylori Hp P-4</name>
    <dbReference type="NCBI Taxonomy" id="992075"/>
    <lineage>
        <taxon>Bacteria</taxon>
        <taxon>Pseudomonadati</taxon>
        <taxon>Campylobacterota</taxon>
        <taxon>Epsilonproteobacteria</taxon>
        <taxon>Campylobacterales</taxon>
        <taxon>Helicobacteraceae</taxon>
        <taxon>Helicobacter</taxon>
    </lineage>
</organism>
<evidence type="ECO:0000313" key="2">
    <source>
        <dbReference type="Proteomes" id="UP000004561"/>
    </source>
</evidence>
<dbReference type="EMBL" id="AKPL01000006">
    <property type="protein sequence ID" value="EJC00433.1"/>
    <property type="molecule type" value="Genomic_DNA"/>
</dbReference>
<gene>
    <name evidence="1" type="ORF">HPHPP4_1700</name>
</gene>